<dbReference type="VEuPathDB" id="FungiDB:BO82DRAFT_408519"/>
<dbReference type="GO" id="GO:0004312">
    <property type="term" value="F:fatty acid synthase activity"/>
    <property type="evidence" value="ECO:0007669"/>
    <property type="project" value="TreeGrafter"/>
</dbReference>
<evidence type="ECO:0000256" key="2">
    <source>
        <dbReference type="ARBA" id="ARBA00022553"/>
    </source>
</evidence>
<reference evidence="5 6" key="1">
    <citation type="submission" date="2016-12" db="EMBL/GenBank/DDBJ databases">
        <title>The genomes of Aspergillus section Nigri reveals drivers in fungal speciation.</title>
        <authorList>
            <consortium name="DOE Joint Genome Institute"/>
            <person name="Vesth T.C."/>
            <person name="Nybo J."/>
            <person name="Theobald S."/>
            <person name="Brandl J."/>
            <person name="Frisvad J.C."/>
            <person name="Nielsen K.F."/>
            <person name="Lyhne E.K."/>
            <person name="Kogle M.E."/>
            <person name="Kuo A."/>
            <person name="Riley R."/>
            <person name="Clum A."/>
            <person name="Nolan M."/>
            <person name="Lipzen A."/>
            <person name="Salamov A."/>
            <person name="Henrissat B."/>
            <person name="Wiebenga A."/>
            <person name="De Vries R.P."/>
            <person name="Grigoriev I.V."/>
            <person name="Mortensen U.H."/>
            <person name="Andersen M.R."/>
            <person name="Baker S.E."/>
        </authorList>
    </citation>
    <scope>NUCLEOTIDE SEQUENCE [LARGE SCALE GENOMIC DNA]</scope>
    <source>
        <strain evidence="5 6">CBS 121591</strain>
    </source>
</reference>
<dbReference type="GeneID" id="37142436"/>
<dbReference type="InterPro" id="IPR016039">
    <property type="entry name" value="Thiolase-like"/>
</dbReference>
<dbReference type="RefSeq" id="XP_025497515.1">
    <property type="nucleotide sequence ID" value="XM_025639694.1"/>
</dbReference>
<dbReference type="PANTHER" id="PTHR43775:SF20">
    <property type="entry name" value="HYBRID PKS-NRPS SYNTHETASE APDA"/>
    <property type="match status" value="1"/>
</dbReference>
<evidence type="ECO:0000259" key="4">
    <source>
        <dbReference type="PROSITE" id="PS52004"/>
    </source>
</evidence>
<dbReference type="GO" id="GO:0006633">
    <property type="term" value="P:fatty acid biosynthetic process"/>
    <property type="evidence" value="ECO:0007669"/>
    <property type="project" value="TreeGrafter"/>
</dbReference>
<dbReference type="Gene3D" id="3.30.70.3290">
    <property type="match status" value="1"/>
</dbReference>
<dbReference type="SUPFAM" id="SSF53901">
    <property type="entry name" value="Thiolase-like"/>
    <property type="match status" value="1"/>
</dbReference>
<dbReference type="Proteomes" id="UP000248340">
    <property type="component" value="Unassembled WGS sequence"/>
</dbReference>
<dbReference type="InterPro" id="IPR032821">
    <property type="entry name" value="PKS_assoc"/>
</dbReference>
<evidence type="ECO:0000313" key="6">
    <source>
        <dbReference type="Proteomes" id="UP000248340"/>
    </source>
</evidence>
<dbReference type="EMBL" id="KZ821674">
    <property type="protein sequence ID" value="PYH87315.1"/>
    <property type="molecule type" value="Genomic_DNA"/>
</dbReference>
<evidence type="ECO:0000256" key="1">
    <source>
        <dbReference type="ARBA" id="ARBA00022450"/>
    </source>
</evidence>
<keyword evidence="1" id="KW-0596">Phosphopantetheine</keyword>
<feature type="domain" description="Ketosynthase family 3 (KS3)" evidence="4">
    <location>
        <begin position="1"/>
        <end position="103"/>
    </location>
</feature>
<keyword evidence="3" id="KW-0808">Transferase</keyword>
<proteinExistence type="predicted"/>
<dbReference type="InterPro" id="IPR020841">
    <property type="entry name" value="PKS_Beta-ketoAc_synthase_dom"/>
</dbReference>
<accession>A0A319CPK1</accession>
<dbReference type="InterPro" id="IPR001227">
    <property type="entry name" value="Ac_transferase_dom_sf"/>
</dbReference>
<protein>
    <submittedName>
        <fullName evidence="5">Putative polyketide synthase</fullName>
    </submittedName>
</protein>
<dbReference type="Gene3D" id="3.40.366.10">
    <property type="entry name" value="Malonyl-Coenzyme A Acyl Carrier Protein, domain 2"/>
    <property type="match status" value="1"/>
</dbReference>
<dbReference type="GO" id="GO:0044550">
    <property type="term" value="P:secondary metabolite biosynthetic process"/>
    <property type="evidence" value="ECO:0007669"/>
    <property type="project" value="TreeGrafter"/>
</dbReference>
<dbReference type="PANTHER" id="PTHR43775">
    <property type="entry name" value="FATTY ACID SYNTHASE"/>
    <property type="match status" value="1"/>
</dbReference>
<dbReference type="PROSITE" id="PS52004">
    <property type="entry name" value="KS3_2"/>
    <property type="match status" value="1"/>
</dbReference>
<organism evidence="5 6">
    <name type="scientific">Aspergillus uvarum CBS 121591</name>
    <dbReference type="NCBI Taxonomy" id="1448315"/>
    <lineage>
        <taxon>Eukaryota</taxon>
        <taxon>Fungi</taxon>
        <taxon>Dikarya</taxon>
        <taxon>Ascomycota</taxon>
        <taxon>Pezizomycotina</taxon>
        <taxon>Eurotiomycetes</taxon>
        <taxon>Eurotiomycetidae</taxon>
        <taxon>Eurotiales</taxon>
        <taxon>Aspergillaceae</taxon>
        <taxon>Aspergillus</taxon>
        <taxon>Aspergillus subgen. Circumdati</taxon>
    </lineage>
</organism>
<dbReference type="Pfam" id="PF16197">
    <property type="entry name" value="KAsynt_C_assoc"/>
    <property type="match status" value="1"/>
</dbReference>
<gene>
    <name evidence="5" type="ORF">BO82DRAFT_408519</name>
</gene>
<dbReference type="Pfam" id="PF02801">
    <property type="entry name" value="Ketoacyl-synt_C"/>
    <property type="match status" value="1"/>
</dbReference>
<dbReference type="AlphaFoldDB" id="A0A319CPK1"/>
<evidence type="ECO:0000313" key="5">
    <source>
        <dbReference type="EMBL" id="PYH87315.1"/>
    </source>
</evidence>
<keyword evidence="6" id="KW-1185">Reference proteome</keyword>
<dbReference type="InterPro" id="IPR050091">
    <property type="entry name" value="PKS_NRPS_Biosynth_Enz"/>
</dbReference>
<dbReference type="InterPro" id="IPR014031">
    <property type="entry name" value="Ketoacyl_synth_C"/>
</dbReference>
<dbReference type="OrthoDB" id="4510994at2759"/>
<dbReference type="Gene3D" id="3.40.47.10">
    <property type="match status" value="1"/>
</dbReference>
<dbReference type="STRING" id="1448315.A0A319CPK1"/>
<name>A0A319CPK1_9EURO</name>
<sequence length="215" mass="23129">MTTTMLTESKRQYVGSIKTVCGHTEGAAEIAAVLKGSLALQHKTIPPNLLFNQWHPNVQPFSEHLAVPTQALLWPVVAPGQPRRASINSFGFGCANAHAILESYEMAVPDSPPSSNPAVVTAFLFSATSERSLNAMLSAYAAWLQQPFPASSAVNLRNLSYTLHARRSELSVRAAIPATSSVETLTQRVASRQAQGASARILGVFTGQGTQYMYM</sequence>
<evidence type="ECO:0000256" key="3">
    <source>
        <dbReference type="ARBA" id="ARBA00022679"/>
    </source>
</evidence>
<keyword evidence="2" id="KW-0597">Phosphoprotein</keyword>